<keyword evidence="1" id="KW-0479">Metal-binding</keyword>
<dbReference type="GO" id="GO:0008270">
    <property type="term" value="F:zinc ion binding"/>
    <property type="evidence" value="ECO:0007669"/>
    <property type="project" value="UniProtKB-KW"/>
</dbReference>
<dbReference type="Gene3D" id="3.30.40.10">
    <property type="entry name" value="Zinc/RING finger domain, C3HC4 (zinc finger)"/>
    <property type="match status" value="1"/>
</dbReference>
<dbReference type="InterPro" id="IPR018957">
    <property type="entry name" value="Znf_C3HC4_RING-type"/>
</dbReference>
<evidence type="ECO:0000313" key="8">
    <source>
        <dbReference type="EMBL" id="KAK0471693.1"/>
    </source>
</evidence>
<dbReference type="EMBL" id="JAUEPR010000048">
    <property type="protein sequence ID" value="KAK0471693.1"/>
    <property type="molecule type" value="Genomic_DNA"/>
</dbReference>
<dbReference type="AlphaFoldDB" id="A0AA39NTS4"/>
<organism evidence="8 9">
    <name type="scientific">Armillaria novae-zelandiae</name>
    <dbReference type="NCBI Taxonomy" id="153914"/>
    <lineage>
        <taxon>Eukaryota</taxon>
        <taxon>Fungi</taxon>
        <taxon>Dikarya</taxon>
        <taxon>Basidiomycota</taxon>
        <taxon>Agaricomycotina</taxon>
        <taxon>Agaricomycetes</taxon>
        <taxon>Agaricomycetidae</taxon>
        <taxon>Agaricales</taxon>
        <taxon>Marasmiineae</taxon>
        <taxon>Physalacriaceae</taxon>
        <taxon>Armillaria</taxon>
    </lineage>
</organism>
<name>A0AA39NTS4_9AGAR</name>
<evidence type="ECO:0000256" key="1">
    <source>
        <dbReference type="ARBA" id="ARBA00022723"/>
    </source>
</evidence>
<keyword evidence="5" id="KW-0175">Coiled coil</keyword>
<proteinExistence type="predicted"/>
<dbReference type="GO" id="GO:0016567">
    <property type="term" value="P:protein ubiquitination"/>
    <property type="evidence" value="ECO:0007669"/>
    <property type="project" value="InterPro"/>
</dbReference>
<evidence type="ECO:0000256" key="6">
    <source>
        <dbReference type="SAM" id="MobiDB-lite"/>
    </source>
</evidence>
<feature type="coiled-coil region" evidence="5">
    <location>
        <begin position="57"/>
        <end position="91"/>
    </location>
</feature>
<gene>
    <name evidence="8" type="ORF">IW261DRAFT_1571755</name>
</gene>
<evidence type="ECO:0000256" key="3">
    <source>
        <dbReference type="ARBA" id="ARBA00022833"/>
    </source>
</evidence>
<keyword evidence="2 4" id="KW-0863">Zinc-finger</keyword>
<keyword evidence="9" id="KW-1185">Reference proteome</keyword>
<comment type="caution">
    <text evidence="8">The sequence shown here is derived from an EMBL/GenBank/DDBJ whole genome shotgun (WGS) entry which is preliminary data.</text>
</comment>
<dbReference type="InterPro" id="IPR001841">
    <property type="entry name" value="Znf_RING"/>
</dbReference>
<dbReference type="InterPro" id="IPR013083">
    <property type="entry name" value="Znf_RING/FYVE/PHD"/>
</dbReference>
<accession>A0AA39NTS4</accession>
<feature type="domain" description="RING-type" evidence="7">
    <location>
        <begin position="180"/>
        <end position="218"/>
    </location>
</feature>
<dbReference type="Pfam" id="PF00097">
    <property type="entry name" value="zf-C3HC4"/>
    <property type="match status" value="1"/>
</dbReference>
<reference evidence="8" key="1">
    <citation type="submission" date="2023-06" db="EMBL/GenBank/DDBJ databases">
        <authorList>
            <consortium name="Lawrence Berkeley National Laboratory"/>
            <person name="Ahrendt S."/>
            <person name="Sahu N."/>
            <person name="Indic B."/>
            <person name="Wong-Bajracharya J."/>
            <person name="Merenyi Z."/>
            <person name="Ke H.-M."/>
            <person name="Monk M."/>
            <person name="Kocsube S."/>
            <person name="Drula E."/>
            <person name="Lipzen A."/>
            <person name="Balint B."/>
            <person name="Henrissat B."/>
            <person name="Andreopoulos B."/>
            <person name="Martin F.M."/>
            <person name="Harder C.B."/>
            <person name="Rigling D."/>
            <person name="Ford K.L."/>
            <person name="Foster G.D."/>
            <person name="Pangilinan J."/>
            <person name="Papanicolaou A."/>
            <person name="Barry K."/>
            <person name="LaButti K."/>
            <person name="Viragh M."/>
            <person name="Koriabine M."/>
            <person name="Yan M."/>
            <person name="Riley R."/>
            <person name="Champramary S."/>
            <person name="Plett K.L."/>
            <person name="Tsai I.J."/>
            <person name="Slot J."/>
            <person name="Sipos G."/>
            <person name="Plett J."/>
            <person name="Nagy L.G."/>
            <person name="Grigoriev I.V."/>
        </authorList>
    </citation>
    <scope>NUCLEOTIDE SEQUENCE</scope>
    <source>
        <strain evidence="8">ICMP 16352</strain>
    </source>
</reference>
<evidence type="ECO:0000313" key="9">
    <source>
        <dbReference type="Proteomes" id="UP001175227"/>
    </source>
</evidence>
<dbReference type="Proteomes" id="UP001175227">
    <property type="component" value="Unassembled WGS sequence"/>
</dbReference>
<evidence type="ECO:0000259" key="7">
    <source>
        <dbReference type="PROSITE" id="PS50089"/>
    </source>
</evidence>
<dbReference type="InterPro" id="IPR039398">
    <property type="entry name" value="Deltex_fam"/>
</dbReference>
<dbReference type="SUPFAM" id="SSF57850">
    <property type="entry name" value="RING/U-box"/>
    <property type="match status" value="1"/>
</dbReference>
<keyword evidence="3" id="KW-0862">Zinc</keyword>
<sequence>MHSQTKAKPKSSKAKTRSLTGKGEDDPLFQGTWVPVAKPLSGSTTSPEEASTLAEDRQQQIGLYKNAQRDAEQLRQRLAEVEAQLNLEMAKSQLHMHECNSMKDLTMRQLALSLEQERCLASENTALKDELRMLKDPVSETDPDRCIAAVLQMEEQVAAYEDDHNRMEFFQKSILPLLNCGICLSTVITPALLQCGHSFCAACLITWIEQKLTCPTCRVVLTKRPVMSIALSDIVAGLMGTSPDGGLRVAAQIEFDRLPYGLV</sequence>
<dbReference type="PROSITE" id="PS50089">
    <property type="entry name" value="ZF_RING_2"/>
    <property type="match status" value="1"/>
</dbReference>
<dbReference type="InterPro" id="IPR017907">
    <property type="entry name" value="Znf_RING_CS"/>
</dbReference>
<feature type="region of interest" description="Disordered" evidence="6">
    <location>
        <begin position="1"/>
        <end position="56"/>
    </location>
</feature>
<evidence type="ECO:0000256" key="4">
    <source>
        <dbReference type="PROSITE-ProRule" id="PRU00175"/>
    </source>
</evidence>
<evidence type="ECO:0000256" key="2">
    <source>
        <dbReference type="ARBA" id="ARBA00022771"/>
    </source>
</evidence>
<dbReference type="PANTHER" id="PTHR12622">
    <property type="entry name" value="DELTEX-RELATED"/>
    <property type="match status" value="1"/>
</dbReference>
<feature type="compositionally biased region" description="Basic residues" evidence="6">
    <location>
        <begin position="1"/>
        <end position="16"/>
    </location>
</feature>
<dbReference type="SMART" id="SM00184">
    <property type="entry name" value="RING"/>
    <property type="match status" value="1"/>
</dbReference>
<dbReference type="PROSITE" id="PS00518">
    <property type="entry name" value="ZF_RING_1"/>
    <property type="match status" value="1"/>
</dbReference>
<protein>
    <recommendedName>
        <fullName evidence="7">RING-type domain-containing protein</fullName>
    </recommendedName>
</protein>
<evidence type="ECO:0000256" key="5">
    <source>
        <dbReference type="SAM" id="Coils"/>
    </source>
</evidence>